<comment type="caution">
    <text evidence="1">The sequence shown here is derived from an EMBL/GenBank/DDBJ whole genome shotgun (WGS) entry which is preliminary data.</text>
</comment>
<dbReference type="Proteomes" id="UP000615446">
    <property type="component" value="Unassembled WGS sequence"/>
</dbReference>
<name>A0A8H3QGX0_9GLOM</name>
<dbReference type="EMBL" id="BLAL01000043">
    <property type="protein sequence ID" value="GES79308.1"/>
    <property type="molecule type" value="Genomic_DNA"/>
</dbReference>
<evidence type="ECO:0000313" key="1">
    <source>
        <dbReference type="EMBL" id="GES79308.1"/>
    </source>
</evidence>
<protein>
    <submittedName>
        <fullName evidence="1">Uncharacterized protein</fullName>
    </submittedName>
</protein>
<dbReference type="AlphaFoldDB" id="A0A8H3QGX0"/>
<sequence length="270" mass="31330">MGELLAIRTDNGFQGSKFDIFWDEFNRYFNAHNNTVVNEGRTGATLYIPYAISIRECSHDYYENPVKINTIVTLYLNMNMNSISKYQDYACFILADDKHKVPIGEGVPVSTGVRNKKTLAPAEGEITAANYVGNFDMLISVRTAPHHSWCNPTERIMSFKNCFTEHLTWKNEAFETENPDQDEMFENMLRIDSTLTKDETTQQQLRKHKPLVEFIKTHCQERAYSFQIKKCNQSCEVCYPIRMPIDIFQNIYFLPDSVPSRVILIIIKHL</sequence>
<evidence type="ECO:0000313" key="2">
    <source>
        <dbReference type="Proteomes" id="UP000615446"/>
    </source>
</evidence>
<reference evidence="1" key="1">
    <citation type="submission" date="2019-10" db="EMBL/GenBank/DDBJ databases">
        <title>Conservation and host-specific expression of non-tandemly repeated heterogenous ribosome RNA gene in arbuscular mycorrhizal fungi.</title>
        <authorList>
            <person name="Maeda T."/>
            <person name="Kobayashi Y."/>
            <person name="Nakagawa T."/>
            <person name="Ezawa T."/>
            <person name="Yamaguchi K."/>
            <person name="Bino T."/>
            <person name="Nishimoto Y."/>
            <person name="Shigenobu S."/>
            <person name="Kawaguchi M."/>
        </authorList>
    </citation>
    <scope>NUCLEOTIDE SEQUENCE</scope>
    <source>
        <strain evidence="1">HR1</strain>
    </source>
</reference>
<gene>
    <name evidence="1" type="ORF">RCL2_000661300</name>
</gene>
<accession>A0A8H3QGX0</accession>
<organism evidence="1 2">
    <name type="scientific">Rhizophagus clarus</name>
    <dbReference type="NCBI Taxonomy" id="94130"/>
    <lineage>
        <taxon>Eukaryota</taxon>
        <taxon>Fungi</taxon>
        <taxon>Fungi incertae sedis</taxon>
        <taxon>Mucoromycota</taxon>
        <taxon>Glomeromycotina</taxon>
        <taxon>Glomeromycetes</taxon>
        <taxon>Glomerales</taxon>
        <taxon>Glomeraceae</taxon>
        <taxon>Rhizophagus</taxon>
    </lineage>
</organism>
<proteinExistence type="predicted"/>